<proteinExistence type="predicted"/>
<name>A0ABP8YX71_9MICO</name>
<sequence>MTTSSALVPSGAPQMSTYERQVWEALHNHWERRSNRRGLPNWAGAAIDHVGEAASKTAHKVADGVPDAVAEPVRRVGDFVADKAARPVMHSVAALLELVDDWAVELNDPSGVEKLAKKQGIELDRFTDLRQQDLKICDRLLDRNSLKWRTAGALEGGAMGALALVPVAGIAASITADILVVQVLSVSIASRVAYSYGFDAKDPLEEEFIERLVKRAFIAQAAKAQPMVKAAQAAKAIEKRQRWSAKLLADHRTIAATKKLMEHLGGSGAKVSVQSVAKVVPFIGIVLGAGMNSAVLGSVAEDAKRYCQTRFLCEKYGLPLPVALAQADDEGLDASAVS</sequence>
<dbReference type="Proteomes" id="UP001500121">
    <property type="component" value="Unassembled WGS sequence"/>
</dbReference>
<reference evidence="2" key="1">
    <citation type="journal article" date="2019" name="Int. J. Syst. Evol. Microbiol.">
        <title>The Global Catalogue of Microorganisms (GCM) 10K type strain sequencing project: providing services to taxonomists for standard genome sequencing and annotation.</title>
        <authorList>
            <consortium name="The Broad Institute Genomics Platform"/>
            <consortium name="The Broad Institute Genome Sequencing Center for Infectious Disease"/>
            <person name="Wu L."/>
            <person name="Ma J."/>
        </authorList>
    </citation>
    <scope>NUCLEOTIDE SEQUENCE [LARGE SCALE GENOMIC DNA]</scope>
    <source>
        <strain evidence="2">JCM 19015</strain>
    </source>
</reference>
<evidence type="ECO:0008006" key="3">
    <source>
        <dbReference type="Google" id="ProtNLM"/>
    </source>
</evidence>
<gene>
    <name evidence="1" type="ORF">GCM10025783_11880</name>
</gene>
<protein>
    <recommendedName>
        <fullName evidence="3">EcsC family protein</fullName>
    </recommendedName>
</protein>
<dbReference type="Pfam" id="PF12787">
    <property type="entry name" value="EcsC"/>
    <property type="match status" value="1"/>
</dbReference>
<accession>A0ABP8YX71</accession>
<evidence type="ECO:0000313" key="1">
    <source>
        <dbReference type="EMBL" id="GAA4742200.1"/>
    </source>
</evidence>
<dbReference type="EMBL" id="BAABLP010000002">
    <property type="protein sequence ID" value="GAA4742200.1"/>
    <property type="molecule type" value="Genomic_DNA"/>
</dbReference>
<comment type="caution">
    <text evidence="1">The sequence shown here is derived from an EMBL/GenBank/DDBJ whole genome shotgun (WGS) entry which is preliminary data.</text>
</comment>
<organism evidence="1 2">
    <name type="scientific">Amnibacterium soli</name>
    <dbReference type="NCBI Taxonomy" id="1282736"/>
    <lineage>
        <taxon>Bacteria</taxon>
        <taxon>Bacillati</taxon>
        <taxon>Actinomycetota</taxon>
        <taxon>Actinomycetes</taxon>
        <taxon>Micrococcales</taxon>
        <taxon>Microbacteriaceae</taxon>
        <taxon>Amnibacterium</taxon>
    </lineage>
</organism>
<keyword evidence="2" id="KW-1185">Reference proteome</keyword>
<dbReference type="InterPro" id="IPR024787">
    <property type="entry name" value="EcsC"/>
</dbReference>
<evidence type="ECO:0000313" key="2">
    <source>
        <dbReference type="Proteomes" id="UP001500121"/>
    </source>
</evidence>